<gene>
    <name evidence="4" type="ORF">Cni_G20683</name>
</gene>
<reference evidence="4 5" key="1">
    <citation type="submission" date="2023-10" db="EMBL/GenBank/DDBJ databases">
        <title>Chromosome-scale genome assembly provides insights into flower coloration mechanisms of Canna indica.</title>
        <authorList>
            <person name="Li C."/>
        </authorList>
    </citation>
    <scope>NUCLEOTIDE SEQUENCE [LARGE SCALE GENOMIC DNA]</scope>
    <source>
        <tissue evidence="4">Flower</tissue>
    </source>
</reference>
<evidence type="ECO:0000313" key="5">
    <source>
        <dbReference type="Proteomes" id="UP001327560"/>
    </source>
</evidence>
<dbReference type="AlphaFoldDB" id="A0AAQ3KNK6"/>
<evidence type="ECO:0000259" key="3">
    <source>
        <dbReference type="Pfam" id="PF04783"/>
    </source>
</evidence>
<dbReference type="Pfam" id="PF04782">
    <property type="entry name" value="DUF632"/>
    <property type="match status" value="1"/>
</dbReference>
<feature type="region of interest" description="Disordered" evidence="1">
    <location>
        <begin position="95"/>
        <end position="158"/>
    </location>
</feature>
<protein>
    <recommendedName>
        <fullName evidence="6">Nitrate regulatory gene2 protein</fullName>
    </recommendedName>
</protein>
<feature type="compositionally biased region" description="Polar residues" evidence="1">
    <location>
        <begin position="145"/>
        <end position="158"/>
    </location>
</feature>
<dbReference type="EMBL" id="CP136895">
    <property type="protein sequence ID" value="WOL11919.1"/>
    <property type="molecule type" value="Genomic_DNA"/>
</dbReference>
<organism evidence="4 5">
    <name type="scientific">Canna indica</name>
    <name type="common">Indian-shot</name>
    <dbReference type="NCBI Taxonomy" id="4628"/>
    <lineage>
        <taxon>Eukaryota</taxon>
        <taxon>Viridiplantae</taxon>
        <taxon>Streptophyta</taxon>
        <taxon>Embryophyta</taxon>
        <taxon>Tracheophyta</taxon>
        <taxon>Spermatophyta</taxon>
        <taxon>Magnoliopsida</taxon>
        <taxon>Liliopsida</taxon>
        <taxon>Zingiberales</taxon>
        <taxon>Cannaceae</taxon>
        <taxon>Canna</taxon>
    </lineage>
</organism>
<keyword evidence="5" id="KW-1185">Reference proteome</keyword>
<dbReference type="Proteomes" id="UP001327560">
    <property type="component" value="Chromosome 6"/>
</dbReference>
<accession>A0AAQ3KNK6</accession>
<dbReference type="PANTHER" id="PTHR21450">
    <property type="entry name" value="PROTEIN ALTERED PHOSPHATE STARVATION RESPONSE 1"/>
    <property type="match status" value="1"/>
</dbReference>
<dbReference type="PANTHER" id="PTHR21450:SF57">
    <property type="entry name" value="BZIP TRANSCRIPTION FACTOR-LIKE"/>
    <property type="match status" value="1"/>
</dbReference>
<dbReference type="InterPro" id="IPR006867">
    <property type="entry name" value="DUF632"/>
</dbReference>
<feature type="compositionally biased region" description="Low complexity" evidence="1">
    <location>
        <begin position="95"/>
        <end position="115"/>
    </location>
</feature>
<proteinExistence type="predicted"/>
<dbReference type="Pfam" id="PF04783">
    <property type="entry name" value="DUF630"/>
    <property type="match status" value="1"/>
</dbReference>
<feature type="domain" description="DUF632" evidence="2">
    <location>
        <begin position="407"/>
        <end position="724"/>
    </location>
</feature>
<sequence length="842" mass="94318">MGCWSSKAEECKLVSLCRERLELIRAARNRRYALASAHSAYFRALIAVGEALHRFVEEELAPASPFIVLPSPEGKEKPESGIGAAAVASTSSSATPLSHSLSMESSHLPLSSVSETEAVPQGRAGSEADGRAGSNGGGDKEEDSSPYQRLSQYSPNSSLIRSSTAIPTIVYQDPFPPPSSSEYNGYGYGFTYPPYGVPITSESQAREEFMGPSIPDVARGTPPAPSPPEASSWDFFNPFNSYEFLPHYPGGKYGVTSVSISDLNEVRKQEGIPDLEVEEVVGLTREPKKKEVVDVDLVGKNPIIGSCNGVSTREIGEKDDKVGDILLAEKESRIISADHQSSATSASRKVQSIEEDEISNGKKKGVTFEDISYVTEESGPSSGKQLSADSAYSDEKPLLVEDMKDVMEVVQEIEELFRSAAVCGEDLSRMLEVGKVPYRSPSRMYRVFSSRILGHMDLPLRIKSLASLSQYLTKNTKRRKASNAGAENHPTARSGNLSSTLEKLYVCEKKLYKEVKDEQKLQIKYDKKYRWLRTLDDRGAENSKIDLAWTSVRKLRTRINVIIKSVDAISRRMHKIRDEELQPQLTELIKGFTKMWKSMLDCHQKQLQTLLLFKNHKLVVKTNSQKKYVAKATKKLELELLNWCNCFNDWINVQKSYIVALSGWLTKWLPQEQEQTINGIAPFSPAKIGAPSTFIICNDWYHAINKISAEKVIIRLHAFTEIIHITWESQDEECHQRLEQQRLIHSYDRKLKSVQASKQNEYLEIPSGHEDNLLHHDDDSSMALEPLKKRLDKKRSTHMETLQRLQDVASSIFPTGLVPLFEELGTFTSEALQVYNGIRTSK</sequence>
<dbReference type="InterPro" id="IPR006868">
    <property type="entry name" value="DUF630"/>
</dbReference>
<evidence type="ECO:0000259" key="2">
    <source>
        <dbReference type="Pfam" id="PF04782"/>
    </source>
</evidence>
<name>A0AAQ3KNK6_9LILI</name>
<evidence type="ECO:0008006" key="6">
    <source>
        <dbReference type="Google" id="ProtNLM"/>
    </source>
</evidence>
<evidence type="ECO:0000256" key="1">
    <source>
        <dbReference type="SAM" id="MobiDB-lite"/>
    </source>
</evidence>
<feature type="domain" description="DUF630" evidence="3">
    <location>
        <begin position="1"/>
        <end position="59"/>
    </location>
</feature>
<evidence type="ECO:0000313" key="4">
    <source>
        <dbReference type="EMBL" id="WOL11919.1"/>
    </source>
</evidence>